<accession>A0A8J6CEP1</accession>
<keyword evidence="5" id="KW-1185">Reference proteome</keyword>
<comment type="caution">
    <text evidence="4">The sequence shown here is derived from an EMBL/GenBank/DDBJ whole genome shotgun (WGS) entry which is preliminary data.</text>
</comment>
<dbReference type="EMBL" id="JAGTXO010000002">
    <property type="protein sequence ID" value="KAG8469869.1"/>
    <property type="molecule type" value="Genomic_DNA"/>
</dbReference>
<evidence type="ECO:0000256" key="1">
    <source>
        <dbReference type="SAM" id="MobiDB-lite"/>
    </source>
</evidence>
<evidence type="ECO:0000259" key="3">
    <source>
        <dbReference type="PROSITE" id="PS51841"/>
    </source>
</evidence>
<keyword evidence="2" id="KW-0732">Signal</keyword>
<dbReference type="Proteomes" id="UP000751190">
    <property type="component" value="Unassembled WGS sequence"/>
</dbReference>
<reference evidence="4" key="1">
    <citation type="submission" date="2021-05" db="EMBL/GenBank/DDBJ databases">
        <title>The genome of the haptophyte Pavlova lutheri (Diacronema luteri, Pavlovales) - a model for lipid biosynthesis in eukaryotic algae.</title>
        <authorList>
            <person name="Hulatt C.J."/>
            <person name="Posewitz M.C."/>
        </authorList>
    </citation>
    <scope>NUCLEOTIDE SEQUENCE</scope>
    <source>
        <strain evidence="4">NIVA-4/92</strain>
    </source>
</reference>
<dbReference type="AlphaFoldDB" id="A0A8J6CEP1"/>
<evidence type="ECO:0000256" key="2">
    <source>
        <dbReference type="SAM" id="SignalP"/>
    </source>
</evidence>
<feature type="signal peptide" evidence="2">
    <location>
        <begin position="1"/>
        <end position="16"/>
    </location>
</feature>
<dbReference type="OrthoDB" id="47488at2759"/>
<feature type="compositionally biased region" description="Low complexity" evidence="1">
    <location>
        <begin position="245"/>
        <end position="254"/>
    </location>
</feature>
<feature type="region of interest" description="Disordered" evidence="1">
    <location>
        <begin position="225"/>
        <end position="255"/>
    </location>
</feature>
<gene>
    <name evidence="4" type="ORF">KFE25_006324</name>
</gene>
<feature type="domain" description="LTD" evidence="3">
    <location>
        <begin position="21"/>
        <end position="152"/>
    </location>
</feature>
<protein>
    <recommendedName>
        <fullName evidence="3">LTD domain-containing protein</fullName>
    </recommendedName>
</protein>
<name>A0A8J6CEP1_DIALT</name>
<feature type="chain" id="PRO_5035164133" description="LTD domain-containing protein" evidence="2">
    <location>
        <begin position="17"/>
        <end position="311"/>
    </location>
</feature>
<proteinExistence type="predicted"/>
<evidence type="ECO:0000313" key="4">
    <source>
        <dbReference type="EMBL" id="KAG8469869.1"/>
    </source>
</evidence>
<organism evidence="4 5">
    <name type="scientific">Diacronema lutheri</name>
    <name type="common">Unicellular marine alga</name>
    <name type="synonym">Monochrysis lutheri</name>
    <dbReference type="NCBI Taxonomy" id="2081491"/>
    <lineage>
        <taxon>Eukaryota</taxon>
        <taxon>Haptista</taxon>
        <taxon>Haptophyta</taxon>
        <taxon>Pavlovophyceae</taxon>
        <taxon>Pavlovales</taxon>
        <taxon>Pavlovaceae</taxon>
        <taxon>Diacronema</taxon>
    </lineage>
</organism>
<dbReference type="PROSITE" id="PS51841">
    <property type="entry name" value="LTD"/>
    <property type="match status" value="1"/>
</dbReference>
<evidence type="ECO:0000313" key="5">
    <source>
        <dbReference type="Proteomes" id="UP000751190"/>
    </source>
</evidence>
<sequence length="311" mass="32664">MRAALLVLFSAATCRGAVFFSEYYDAETKWVDYKEVRFNKYVEIYNSGPNTVNLANYFVGVAHNGFSAFKVATLPEVALAAGGVYVVAHEPAHRDVAEKANLQTKAIYFNGNDAVCLLKGTKFDYEVLDCIGALRQDPGAEVGWSVCGTPGATNEMQLIRKGTVTKGNKGQWAISSAPKTCEWDIFVNTVQIPDGGLGSHLILDKDCECYDDGARAGFARATSGDAMAPGAPARRQLSGAGAGAGKPAAADPGARSIDRQLQAREQGRVAALAGAAIRLFGGASGASAGRAGRQLLFGGASFLPPCPARMC</sequence>
<dbReference type="InterPro" id="IPR001322">
    <property type="entry name" value="Lamin_tail_dom"/>
</dbReference>
<dbReference type="Pfam" id="PF00932">
    <property type="entry name" value="LTD"/>
    <property type="match status" value="1"/>
</dbReference>